<dbReference type="OrthoDB" id="286778at2"/>
<dbReference type="RefSeq" id="WP_105335056.1">
    <property type="nucleotide sequence ID" value="NZ_PUHZ01000009.1"/>
</dbReference>
<name>A0A2S8GQ63_9BACT</name>
<organism evidence="3 4">
    <name type="scientific">Blastopirellula marina</name>
    <dbReference type="NCBI Taxonomy" id="124"/>
    <lineage>
        <taxon>Bacteria</taxon>
        <taxon>Pseudomonadati</taxon>
        <taxon>Planctomycetota</taxon>
        <taxon>Planctomycetia</taxon>
        <taxon>Pirellulales</taxon>
        <taxon>Pirellulaceae</taxon>
        <taxon>Blastopirellula</taxon>
    </lineage>
</organism>
<comment type="caution">
    <text evidence="3">The sequence shown here is derived from an EMBL/GenBank/DDBJ whole genome shotgun (WGS) entry which is preliminary data.</text>
</comment>
<dbReference type="InterPro" id="IPR011033">
    <property type="entry name" value="PRC_barrel-like_sf"/>
</dbReference>
<dbReference type="Pfam" id="PF05239">
    <property type="entry name" value="PRC"/>
    <property type="match status" value="2"/>
</dbReference>
<dbReference type="AlphaFoldDB" id="A0A2S8GQ63"/>
<evidence type="ECO:0000256" key="1">
    <source>
        <dbReference type="SAM" id="SignalP"/>
    </source>
</evidence>
<feature type="chain" id="PRO_5015572841" description="PRC-barrel domain-containing protein" evidence="1">
    <location>
        <begin position="26"/>
        <end position="331"/>
    </location>
</feature>
<dbReference type="PROSITE" id="PS51257">
    <property type="entry name" value="PROKAR_LIPOPROTEIN"/>
    <property type="match status" value="1"/>
</dbReference>
<protein>
    <recommendedName>
        <fullName evidence="2">PRC-barrel domain-containing protein</fullName>
    </recommendedName>
</protein>
<keyword evidence="1" id="KW-0732">Signal</keyword>
<dbReference type="PANTHER" id="PTHR36505:SF1">
    <property type="entry name" value="BLR1072 PROTEIN"/>
    <property type="match status" value="1"/>
</dbReference>
<feature type="domain" description="PRC-barrel" evidence="2">
    <location>
        <begin position="62"/>
        <end position="121"/>
    </location>
</feature>
<dbReference type="SUPFAM" id="SSF50346">
    <property type="entry name" value="PRC-barrel domain"/>
    <property type="match status" value="2"/>
</dbReference>
<evidence type="ECO:0000313" key="4">
    <source>
        <dbReference type="Proteomes" id="UP000237819"/>
    </source>
</evidence>
<reference evidence="3 4" key="1">
    <citation type="submission" date="2018-02" db="EMBL/GenBank/DDBJ databases">
        <title>Comparative genomes isolates from brazilian mangrove.</title>
        <authorList>
            <person name="Araujo J.E."/>
            <person name="Taketani R.G."/>
            <person name="Silva M.C.P."/>
            <person name="Loureco M.V."/>
            <person name="Andreote F.D."/>
        </authorList>
    </citation>
    <scope>NUCLEOTIDE SEQUENCE [LARGE SCALE GENOMIC DNA]</scope>
    <source>
        <strain evidence="3 4">Nap-Phe MGV</strain>
    </source>
</reference>
<accession>A0A2S8GQ63</accession>
<feature type="domain" description="PRC-barrel" evidence="2">
    <location>
        <begin position="207"/>
        <end position="262"/>
    </location>
</feature>
<dbReference type="Gene3D" id="2.30.30.240">
    <property type="entry name" value="PRC-barrel domain"/>
    <property type="match status" value="2"/>
</dbReference>
<sequence length="331" mass="35327">MLRKTSTVVAAALMAAGCYTSSVQADDTQPGASTKVQIGANRPIVDVETDTNRAAVTRIARRASDVQGMRIENEAGESLGTVRDLVIDTDQARVKYIAVSYGGFLGLGSKLFAVPFNAFEYRPATQDEKAVLLLNLDETTLRKAPGFDADNWPNMASPEFASTIDRHYGDRERKGGVSIQAGPIGIRVGGERDTAPQKPSNPQAIERAADLLGMKVVNNADEKVGTIHDLMIDMTNGTVRYAALSVGGLAGIGDSLYAVPMSSFAVKHNPEDGVNELVLNVNPETLRNSKGFDQNHWPKQADGQFSTSASAAADRDVEAHVDVPGVEVNVD</sequence>
<dbReference type="PANTHER" id="PTHR36505">
    <property type="entry name" value="BLR1072 PROTEIN"/>
    <property type="match status" value="1"/>
</dbReference>
<feature type="signal peptide" evidence="1">
    <location>
        <begin position="1"/>
        <end position="25"/>
    </location>
</feature>
<gene>
    <name evidence="3" type="ORF">C5Y93_08895</name>
</gene>
<dbReference type="EMBL" id="PUHZ01000009">
    <property type="protein sequence ID" value="PQO46578.1"/>
    <property type="molecule type" value="Genomic_DNA"/>
</dbReference>
<evidence type="ECO:0000313" key="3">
    <source>
        <dbReference type="EMBL" id="PQO46578.1"/>
    </source>
</evidence>
<dbReference type="InterPro" id="IPR027275">
    <property type="entry name" value="PRC-brl_dom"/>
</dbReference>
<proteinExistence type="predicted"/>
<dbReference type="Proteomes" id="UP000237819">
    <property type="component" value="Unassembled WGS sequence"/>
</dbReference>
<evidence type="ECO:0000259" key="2">
    <source>
        <dbReference type="Pfam" id="PF05239"/>
    </source>
</evidence>